<name>A0A1V4H905_9BACL</name>
<dbReference type="InterPro" id="IPR052519">
    <property type="entry name" value="Euk-type_GlcNAc_Kinase"/>
</dbReference>
<dbReference type="OrthoDB" id="9772633at2"/>
<dbReference type="Gene3D" id="3.30.420.40">
    <property type="match status" value="2"/>
</dbReference>
<protein>
    <submittedName>
        <fullName evidence="2">ATPase</fullName>
    </submittedName>
</protein>
<dbReference type="PANTHER" id="PTHR43190">
    <property type="entry name" value="N-ACETYL-D-GLUCOSAMINE KINASE"/>
    <property type="match status" value="1"/>
</dbReference>
<dbReference type="PANTHER" id="PTHR43190:SF3">
    <property type="entry name" value="N-ACETYL-D-GLUCOSAMINE KINASE"/>
    <property type="match status" value="1"/>
</dbReference>
<evidence type="ECO:0000259" key="1">
    <source>
        <dbReference type="Pfam" id="PF01869"/>
    </source>
</evidence>
<evidence type="ECO:0000313" key="3">
    <source>
        <dbReference type="Proteomes" id="UP000190626"/>
    </source>
</evidence>
<feature type="domain" description="ATPase BadF/BadG/BcrA/BcrD type" evidence="1">
    <location>
        <begin position="5"/>
        <end position="299"/>
    </location>
</feature>
<evidence type="ECO:0000313" key="2">
    <source>
        <dbReference type="EMBL" id="OPH47694.1"/>
    </source>
</evidence>
<dbReference type="SUPFAM" id="SSF53067">
    <property type="entry name" value="Actin-like ATPase domain"/>
    <property type="match status" value="2"/>
</dbReference>
<dbReference type="Pfam" id="PF01869">
    <property type="entry name" value="BcrAD_BadFG"/>
    <property type="match status" value="1"/>
</dbReference>
<dbReference type="STRING" id="1469647.BC351_10935"/>
<gene>
    <name evidence="2" type="ORF">BC351_10935</name>
</gene>
<dbReference type="AlphaFoldDB" id="A0A1V4H905"/>
<reference evidence="3" key="1">
    <citation type="submission" date="2016-07" db="EMBL/GenBank/DDBJ databases">
        <authorList>
            <person name="Florea S."/>
            <person name="Webb J.S."/>
            <person name="Jaromczyk J."/>
            <person name="Schardl C.L."/>
        </authorList>
    </citation>
    <scope>NUCLEOTIDE SEQUENCE [LARGE SCALE GENOMIC DNA]</scope>
    <source>
        <strain evidence="3">CY1</strain>
    </source>
</reference>
<sequence>MKYYLGVDAGGSKTYTLITDEQGNIIGKGHSGNGNHQLGVDQARANITHSVEMALQQANLTRSDIEFAFFGLAGADRPIDYTILRPLIGELGFPQHEIDCDTMIALRAGTAQPYGVVLICGSGTNSAGRNRHGQFYQCGGFNYQFGDFGGGGTLAVEVFRSVIRAWDGRETPTLLTNLLLEALGFSTVKDMFDDFMDNNKYVPLHTAKLLFQAAHQGDEVALRILRIQGEELGKAATAIIKRLNMEQESFNVVLAGSVIARGEGAYIQAYIEQAVSEIAPHASLVKLNVEPVVGAVWLAMEAGGKALSSEVYEKLKTVSDYQSIQLLDKTRM</sequence>
<dbReference type="RefSeq" id="WP_079420432.1">
    <property type="nucleotide sequence ID" value="NZ_MBTG01000056.1"/>
</dbReference>
<organism evidence="2 3">
    <name type="scientific">Paenibacillus ferrarius</name>
    <dbReference type="NCBI Taxonomy" id="1469647"/>
    <lineage>
        <taxon>Bacteria</taxon>
        <taxon>Bacillati</taxon>
        <taxon>Bacillota</taxon>
        <taxon>Bacilli</taxon>
        <taxon>Bacillales</taxon>
        <taxon>Paenibacillaceae</taxon>
        <taxon>Paenibacillus</taxon>
    </lineage>
</organism>
<comment type="caution">
    <text evidence="2">The sequence shown here is derived from an EMBL/GenBank/DDBJ whole genome shotgun (WGS) entry which is preliminary data.</text>
</comment>
<proteinExistence type="predicted"/>
<dbReference type="InterPro" id="IPR002731">
    <property type="entry name" value="ATPase_BadF"/>
</dbReference>
<dbReference type="EMBL" id="MBTG01000056">
    <property type="protein sequence ID" value="OPH47694.1"/>
    <property type="molecule type" value="Genomic_DNA"/>
</dbReference>
<dbReference type="Proteomes" id="UP000190626">
    <property type="component" value="Unassembled WGS sequence"/>
</dbReference>
<dbReference type="CDD" id="cd24007">
    <property type="entry name" value="ASKHA_NBD_eukNAGK-like"/>
    <property type="match status" value="1"/>
</dbReference>
<keyword evidence="3" id="KW-1185">Reference proteome</keyword>
<dbReference type="InterPro" id="IPR043129">
    <property type="entry name" value="ATPase_NBD"/>
</dbReference>
<accession>A0A1V4H905</accession>